<proteinExistence type="predicted"/>
<comment type="caution">
    <text evidence="2">The sequence shown here is derived from an EMBL/GenBank/DDBJ whole genome shotgun (WGS) entry which is preliminary data.</text>
</comment>
<name>A0A7W9PZX7_9ACTN</name>
<dbReference type="SUPFAM" id="SSF53474">
    <property type="entry name" value="alpha/beta-Hydrolases"/>
    <property type="match status" value="1"/>
</dbReference>
<dbReference type="AlphaFoldDB" id="A0A7W9PZX7"/>
<evidence type="ECO:0000259" key="1">
    <source>
        <dbReference type="Pfam" id="PF12697"/>
    </source>
</evidence>
<feature type="domain" description="AB hydrolase-1" evidence="1">
    <location>
        <begin position="16"/>
        <end position="218"/>
    </location>
</feature>
<dbReference type="RefSeq" id="WP_184972078.1">
    <property type="nucleotide sequence ID" value="NZ_BAAAWF010000011.1"/>
</dbReference>
<accession>A0A7W9PZX7</accession>
<dbReference type="InterPro" id="IPR029058">
    <property type="entry name" value="AB_hydrolase_fold"/>
</dbReference>
<evidence type="ECO:0000313" key="3">
    <source>
        <dbReference type="Proteomes" id="UP000585836"/>
    </source>
</evidence>
<sequence length="230" mass="25059">MRLHTHEWGTGDRIAVLVHGIMSDHRTWHRVAPALAGKGYRVIGVDLRGHGASGRGEYSPETWADDLVESLPQRPELVIGHSLGALALAGAVERLAPARAVYCDPAWDLREKLVEVSAYFAVFKTAHRAMISSLNPRWDEVDVDIELATLVDWDPATARVLPGIYAVGRTPARAVVPSLVVLAGAGELVRPGLGEEVKRRGFEVRTVEGAGHSLFRDDFEGFMGALDGWI</sequence>
<dbReference type="PANTHER" id="PTHR46438:SF11">
    <property type="entry name" value="LIPASE-RELATED"/>
    <property type="match status" value="1"/>
</dbReference>
<dbReference type="Gene3D" id="3.40.50.1820">
    <property type="entry name" value="alpha/beta hydrolase"/>
    <property type="match status" value="1"/>
</dbReference>
<dbReference type="InterPro" id="IPR000073">
    <property type="entry name" value="AB_hydrolase_1"/>
</dbReference>
<organism evidence="2 3">
    <name type="scientific">Streptomyces echinatus</name>
    <dbReference type="NCBI Taxonomy" id="67293"/>
    <lineage>
        <taxon>Bacteria</taxon>
        <taxon>Bacillati</taxon>
        <taxon>Actinomycetota</taxon>
        <taxon>Actinomycetes</taxon>
        <taxon>Kitasatosporales</taxon>
        <taxon>Streptomycetaceae</taxon>
        <taxon>Streptomyces</taxon>
    </lineage>
</organism>
<reference evidence="2 3" key="1">
    <citation type="submission" date="2020-08" db="EMBL/GenBank/DDBJ databases">
        <title>Genomic Encyclopedia of Type Strains, Phase III (KMG-III): the genomes of soil and plant-associated and newly described type strains.</title>
        <authorList>
            <person name="Whitman W."/>
        </authorList>
    </citation>
    <scope>NUCLEOTIDE SEQUENCE [LARGE SCALE GENOMIC DNA]</scope>
    <source>
        <strain evidence="2 3">CECT 3313</strain>
    </source>
</reference>
<protein>
    <submittedName>
        <fullName evidence="2">Pimeloyl-ACP methyl ester carboxylesterase</fullName>
    </submittedName>
</protein>
<dbReference type="Pfam" id="PF12697">
    <property type="entry name" value="Abhydrolase_6"/>
    <property type="match status" value="1"/>
</dbReference>
<gene>
    <name evidence="2" type="ORF">FHS34_006550</name>
</gene>
<evidence type="ECO:0000313" key="2">
    <source>
        <dbReference type="EMBL" id="MBB5931043.1"/>
    </source>
</evidence>
<dbReference type="Proteomes" id="UP000585836">
    <property type="component" value="Unassembled WGS sequence"/>
</dbReference>
<dbReference type="PANTHER" id="PTHR46438">
    <property type="entry name" value="ALPHA/BETA-HYDROLASES SUPERFAMILY PROTEIN"/>
    <property type="match status" value="1"/>
</dbReference>
<dbReference type="EMBL" id="JACHJK010000014">
    <property type="protein sequence ID" value="MBB5931043.1"/>
    <property type="molecule type" value="Genomic_DNA"/>
</dbReference>
<keyword evidence="3" id="KW-1185">Reference proteome</keyword>
<dbReference type="GO" id="GO:0003824">
    <property type="term" value="F:catalytic activity"/>
    <property type="evidence" value="ECO:0007669"/>
    <property type="project" value="UniProtKB-ARBA"/>
</dbReference>